<dbReference type="Proteomes" id="UP000275408">
    <property type="component" value="Unassembled WGS sequence"/>
</dbReference>
<comment type="caution">
    <text evidence="1">The sequence shown here is derived from an EMBL/GenBank/DDBJ whole genome shotgun (WGS) entry which is preliminary data.</text>
</comment>
<proteinExistence type="predicted"/>
<evidence type="ECO:0000313" key="1">
    <source>
        <dbReference type="EMBL" id="RMX41843.1"/>
    </source>
</evidence>
<accession>A0A3M6TK74</accession>
<name>A0A3M6TK74_POCDA</name>
<protein>
    <submittedName>
        <fullName evidence="1">Uncharacterized protein</fullName>
    </submittedName>
</protein>
<sequence>MLFRKLLKDSETVRNKDRMAVDPILDLMADSVIRAVLNVGTVVHTLFTEENKVGAYPHPVAITNAGGGTLFMLDYPPFNNQSKVVKL</sequence>
<dbReference type="AlphaFoldDB" id="A0A3M6TK74"/>
<keyword evidence="2" id="KW-1185">Reference proteome</keyword>
<evidence type="ECO:0000313" key="2">
    <source>
        <dbReference type="Proteomes" id="UP000275408"/>
    </source>
</evidence>
<dbReference type="EMBL" id="RCHS01003435">
    <property type="protein sequence ID" value="RMX41843.1"/>
    <property type="molecule type" value="Genomic_DNA"/>
</dbReference>
<reference evidence="1 2" key="1">
    <citation type="journal article" date="2018" name="Sci. Rep.">
        <title>Comparative analysis of the Pocillopora damicornis genome highlights role of immune system in coral evolution.</title>
        <authorList>
            <person name="Cunning R."/>
            <person name="Bay R.A."/>
            <person name="Gillette P."/>
            <person name="Baker A.C."/>
            <person name="Traylor-Knowles N."/>
        </authorList>
    </citation>
    <scope>NUCLEOTIDE SEQUENCE [LARGE SCALE GENOMIC DNA]</scope>
    <source>
        <strain evidence="1">RSMAS</strain>
        <tissue evidence="1">Whole animal</tissue>
    </source>
</reference>
<gene>
    <name evidence="1" type="ORF">pdam_00023773</name>
</gene>
<organism evidence="1 2">
    <name type="scientific">Pocillopora damicornis</name>
    <name type="common">Cauliflower coral</name>
    <name type="synonym">Millepora damicornis</name>
    <dbReference type="NCBI Taxonomy" id="46731"/>
    <lineage>
        <taxon>Eukaryota</taxon>
        <taxon>Metazoa</taxon>
        <taxon>Cnidaria</taxon>
        <taxon>Anthozoa</taxon>
        <taxon>Hexacorallia</taxon>
        <taxon>Scleractinia</taxon>
        <taxon>Astrocoeniina</taxon>
        <taxon>Pocilloporidae</taxon>
        <taxon>Pocillopora</taxon>
    </lineage>
</organism>